<sequence length="146" mass="16411">MDQYIEFATNHYLLVFALVCVIFLLLQEFLGNAFNKYESISPLIAVTKMNDENSLIVDVRDPQEFIKSHIEDAQNIPLAKLEEQLPKLGKHKSHPLIVVCQTGARSATASKTLSKAGFEQVFNMAGGMQSWEDNKLPIKNSSKNKE</sequence>
<organism evidence="3 4">
    <name type="scientific">Methylomonas paludis</name>
    <dbReference type="NCBI Taxonomy" id="1173101"/>
    <lineage>
        <taxon>Bacteria</taxon>
        <taxon>Pseudomonadati</taxon>
        <taxon>Pseudomonadota</taxon>
        <taxon>Gammaproteobacteria</taxon>
        <taxon>Methylococcales</taxon>
        <taxon>Methylococcaceae</taxon>
        <taxon>Methylomonas</taxon>
    </lineage>
</organism>
<gene>
    <name evidence="3" type="ORF">KEF85_00545</name>
</gene>
<dbReference type="EMBL" id="CP073754">
    <property type="protein sequence ID" value="QWF71024.1"/>
    <property type="molecule type" value="Genomic_DNA"/>
</dbReference>
<evidence type="ECO:0000256" key="1">
    <source>
        <dbReference type="SAM" id="Phobius"/>
    </source>
</evidence>
<keyword evidence="4" id="KW-1185">Reference proteome</keyword>
<accession>A0A975MNR9</accession>
<dbReference type="PANTHER" id="PTHR43031:SF18">
    <property type="entry name" value="RHODANESE-RELATED SULFURTRANSFERASES"/>
    <property type="match status" value="1"/>
</dbReference>
<dbReference type="InterPro" id="IPR050229">
    <property type="entry name" value="GlpE_sulfurtransferase"/>
</dbReference>
<dbReference type="PANTHER" id="PTHR43031">
    <property type="entry name" value="FAD-DEPENDENT OXIDOREDUCTASE"/>
    <property type="match status" value="1"/>
</dbReference>
<feature type="domain" description="Rhodanese" evidence="2">
    <location>
        <begin position="50"/>
        <end position="140"/>
    </location>
</feature>
<dbReference type="PROSITE" id="PS50206">
    <property type="entry name" value="RHODANESE_3"/>
    <property type="match status" value="1"/>
</dbReference>
<dbReference type="SUPFAM" id="SSF52821">
    <property type="entry name" value="Rhodanese/Cell cycle control phosphatase"/>
    <property type="match status" value="1"/>
</dbReference>
<dbReference type="KEGG" id="mpad:KEF85_00545"/>
<dbReference type="Proteomes" id="UP000676649">
    <property type="component" value="Chromosome"/>
</dbReference>
<reference evidence="3" key="1">
    <citation type="submission" date="2021-04" db="EMBL/GenBank/DDBJ databases">
        <title>Draft genome sequence data of methanotrophic Methylovulum sp. strain S1L and Methylomonas sp. strain S2AM isolated from boreal lake water columns.</title>
        <authorList>
            <person name="Rissanen A.J."/>
            <person name="Mangayil R."/>
            <person name="Svenning M.M."/>
            <person name="Khanongnuch R."/>
        </authorList>
    </citation>
    <scope>NUCLEOTIDE SEQUENCE</scope>
    <source>
        <strain evidence="3">S2AM</strain>
    </source>
</reference>
<dbReference type="CDD" id="cd00158">
    <property type="entry name" value="RHOD"/>
    <property type="match status" value="1"/>
</dbReference>
<dbReference type="Gene3D" id="3.40.250.10">
    <property type="entry name" value="Rhodanese-like domain"/>
    <property type="match status" value="1"/>
</dbReference>
<keyword evidence="1" id="KW-0812">Transmembrane</keyword>
<keyword evidence="1" id="KW-0472">Membrane</keyword>
<dbReference type="InterPro" id="IPR001763">
    <property type="entry name" value="Rhodanese-like_dom"/>
</dbReference>
<keyword evidence="1" id="KW-1133">Transmembrane helix</keyword>
<feature type="transmembrane region" description="Helical" evidence="1">
    <location>
        <begin position="12"/>
        <end position="30"/>
    </location>
</feature>
<dbReference type="SMART" id="SM00450">
    <property type="entry name" value="RHOD"/>
    <property type="match status" value="1"/>
</dbReference>
<dbReference type="Pfam" id="PF00581">
    <property type="entry name" value="Rhodanese"/>
    <property type="match status" value="1"/>
</dbReference>
<protein>
    <submittedName>
        <fullName evidence="3">Rhodanese-like domain-containing protein</fullName>
    </submittedName>
</protein>
<evidence type="ECO:0000313" key="3">
    <source>
        <dbReference type="EMBL" id="QWF71024.1"/>
    </source>
</evidence>
<evidence type="ECO:0000259" key="2">
    <source>
        <dbReference type="PROSITE" id="PS50206"/>
    </source>
</evidence>
<name>A0A975MNR9_9GAMM</name>
<proteinExistence type="predicted"/>
<dbReference type="AlphaFoldDB" id="A0A975MNR9"/>
<evidence type="ECO:0000313" key="4">
    <source>
        <dbReference type="Proteomes" id="UP000676649"/>
    </source>
</evidence>
<dbReference type="InterPro" id="IPR036873">
    <property type="entry name" value="Rhodanese-like_dom_sf"/>
</dbReference>